<dbReference type="Proteomes" id="UP000001933">
    <property type="component" value="Chromosome"/>
</dbReference>
<dbReference type="EMBL" id="CP000252">
    <property type="protein sequence ID" value="ABC76938.1"/>
    <property type="molecule type" value="Genomic_DNA"/>
</dbReference>
<dbReference type="STRING" id="56780.SYN_02117"/>
<dbReference type="InParanoid" id="Q2LS80"/>
<evidence type="ECO:0000313" key="1">
    <source>
        <dbReference type="EMBL" id="ABC76938.1"/>
    </source>
</evidence>
<name>Q2LS80_SYNAS</name>
<evidence type="ECO:0000313" key="2">
    <source>
        <dbReference type="Proteomes" id="UP000001933"/>
    </source>
</evidence>
<dbReference type="AlphaFoldDB" id="Q2LS80"/>
<gene>
    <name evidence="1" type="ORF">SYN_02117</name>
</gene>
<organism evidence="1 2">
    <name type="scientific">Syntrophus aciditrophicus (strain SB)</name>
    <dbReference type="NCBI Taxonomy" id="56780"/>
    <lineage>
        <taxon>Bacteria</taxon>
        <taxon>Pseudomonadati</taxon>
        <taxon>Thermodesulfobacteriota</taxon>
        <taxon>Syntrophia</taxon>
        <taxon>Syntrophales</taxon>
        <taxon>Syntrophaceae</taxon>
        <taxon>Syntrophus</taxon>
    </lineage>
</organism>
<dbReference type="HOGENOM" id="CLU_2157104_0_0_7"/>
<sequence>MIYFHEYNRYPTGICLISSGFHKGGGPHSPIRRGRTGRLVFVENLPERDIVFNCDTAEEKISGIQELHGGKGWSLLSDYCLQADSVRLSQTDIQQEGFSKKGGLPPGIPDI</sequence>
<reference evidence="1 2" key="1">
    <citation type="journal article" date="2007" name="Proc. Natl. Acad. Sci. U.S.A.">
        <title>The genome of Syntrophus aciditrophicus: life at the thermodynamic limit of microbial growth.</title>
        <authorList>
            <person name="McInerney M.J."/>
            <person name="Rohlin L."/>
            <person name="Mouttaki H."/>
            <person name="Kim U."/>
            <person name="Krupp R.S."/>
            <person name="Rios-Hernandez L."/>
            <person name="Sieber J."/>
            <person name="Struchtemeyer C.G."/>
            <person name="Bhattacharyya A."/>
            <person name="Campbell J.W."/>
            <person name="Gunsalus R.P."/>
        </authorList>
    </citation>
    <scope>NUCLEOTIDE SEQUENCE [LARGE SCALE GENOMIC DNA]</scope>
    <source>
        <strain evidence="1 2">SB</strain>
    </source>
</reference>
<protein>
    <submittedName>
        <fullName evidence="1">Hypothetical cytosolic protein</fullName>
    </submittedName>
</protein>
<proteinExistence type="predicted"/>
<dbReference type="KEGG" id="sat:SYN_02117"/>
<keyword evidence="2" id="KW-1185">Reference proteome</keyword>
<accession>Q2LS80</accession>